<accession>A0A1N7HDT1</accession>
<dbReference type="Gene3D" id="3.30.420.40">
    <property type="match status" value="2"/>
</dbReference>
<dbReference type="Pfam" id="PF00480">
    <property type="entry name" value="ROK"/>
    <property type="match status" value="1"/>
</dbReference>
<dbReference type="EMBL" id="FTNI01000045">
    <property type="protein sequence ID" value="SIS22923.1"/>
    <property type="molecule type" value="Genomic_DNA"/>
</dbReference>
<dbReference type="InterPro" id="IPR049874">
    <property type="entry name" value="ROK_cs"/>
</dbReference>
<evidence type="ECO:0000313" key="3">
    <source>
        <dbReference type="Proteomes" id="UP000186096"/>
    </source>
</evidence>
<dbReference type="GO" id="GO:0016301">
    <property type="term" value="F:kinase activity"/>
    <property type="evidence" value="ECO:0007669"/>
    <property type="project" value="UniProtKB-KW"/>
</dbReference>
<dbReference type="InterPro" id="IPR043129">
    <property type="entry name" value="ATPase_NBD"/>
</dbReference>
<evidence type="ECO:0000256" key="1">
    <source>
        <dbReference type="ARBA" id="ARBA00006479"/>
    </source>
</evidence>
<comment type="similarity">
    <text evidence="1">Belongs to the ROK (NagC/XylR) family.</text>
</comment>
<dbReference type="PANTHER" id="PTHR18964:SF173">
    <property type="entry name" value="GLUCOKINASE"/>
    <property type="match status" value="1"/>
</dbReference>
<sequence length="361" mass="37545">MSRTTIGTELGRLTALQLVEEIGPAASRGGRRSTVVDLAGRVRFVGVAIGATSVSAAVTDGGLRVLAFERMECDVRQGPEPVLELAMEQSRRLLLKSGVDKPTGVGVGVPAPVDFSRGVPVSPPIIPRWDGYPVRDVLRRQFDCPVVLDNVVNVMALGERHAGVASTAENFLFVKLGSGIGCGIVAKGELYRGMDGCAGDIGHISVAGSGEICACGNTGCLEASFGGDALARDALVAARSERSPLLGELLERDGTLTAAQVGEAVAAGDPTSLQMVRDGGRRVGEVLAGLVSFFNPSLIVLGGRLTLLGHVLLAEIRGAIYRRSLPLATRNLPITMSDLGPQGGVIGAARLVSEEVYGFPR</sequence>
<dbReference type="PANTHER" id="PTHR18964">
    <property type="entry name" value="ROK (REPRESSOR, ORF, KINASE) FAMILY"/>
    <property type="match status" value="1"/>
</dbReference>
<keyword evidence="2" id="KW-0418">Kinase</keyword>
<dbReference type="Proteomes" id="UP000186096">
    <property type="component" value="Unassembled WGS sequence"/>
</dbReference>
<dbReference type="SUPFAM" id="SSF53067">
    <property type="entry name" value="Actin-like ATPase domain"/>
    <property type="match status" value="1"/>
</dbReference>
<organism evidence="2 3">
    <name type="scientific">Microbispora rosea</name>
    <dbReference type="NCBI Taxonomy" id="58117"/>
    <lineage>
        <taxon>Bacteria</taxon>
        <taxon>Bacillati</taxon>
        <taxon>Actinomycetota</taxon>
        <taxon>Actinomycetes</taxon>
        <taxon>Streptosporangiales</taxon>
        <taxon>Streptosporangiaceae</taxon>
        <taxon>Microbispora</taxon>
    </lineage>
</organism>
<dbReference type="AlphaFoldDB" id="A0A1N7HDT1"/>
<protein>
    <submittedName>
        <fullName evidence="2">ROK family protein (Putative glucokinase)</fullName>
    </submittedName>
</protein>
<keyword evidence="3" id="KW-1185">Reference proteome</keyword>
<evidence type="ECO:0000313" key="2">
    <source>
        <dbReference type="EMBL" id="SIS22923.1"/>
    </source>
</evidence>
<dbReference type="PROSITE" id="PS01125">
    <property type="entry name" value="ROK"/>
    <property type="match status" value="1"/>
</dbReference>
<name>A0A1N7HDT1_9ACTN</name>
<proteinExistence type="inferred from homology"/>
<gene>
    <name evidence="2" type="ORF">SAMN05421833_14520</name>
</gene>
<reference evidence="3" key="1">
    <citation type="submission" date="2017-01" db="EMBL/GenBank/DDBJ databases">
        <authorList>
            <person name="Varghese N."/>
            <person name="Submissions S."/>
        </authorList>
    </citation>
    <scope>NUCLEOTIDE SEQUENCE [LARGE SCALE GENOMIC DNA]</scope>
    <source>
        <strain evidence="3">ATCC 12950</strain>
    </source>
</reference>
<dbReference type="RefSeq" id="WP_231514175.1">
    <property type="nucleotide sequence ID" value="NZ_FTNI01000045.1"/>
</dbReference>
<dbReference type="InterPro" id="IPR000600">
    <property type="entry name" value="ROK"/>
</dbReference>
<keyword evidence="2" id="KW-0808">Transferase</keyword>
<dbReference type="STRING" id="58117.SAMN05421833_14520"/>